<feature type="transmembrane region" description="Helical" evidence="6">
    <location>
        <begin position="165"/>
        <end position="183"/>
    </location>
</feature>
<name>A0A6J4QQ32_9ACTN</name>
<dbReference type="GO" id="GO:0016020">
    <property type="term" value="C:membrane"/>
    <property type="evidence" value="ECO:0007669"/>
    <property type="project" value="UniProtKB-SubCell"/>
</dbReference>
<feature type="domain" description="EamA" evidence="7">
    <location>
        <begin position="166"/>
        <end position="296"/>
    </location>
</feature>
<dbReference type="InterPro" id="IPR000620">
    <property type="entry name" value="EamA_dom"/>
</dbReference>
<protein>
    <recommendedName>
        <fullName evidence="7">EamA domain-containing protein</fullName>
    </recommendedName>
</protein>
<dbReference type="PANTHER" id="PTHR32322">
    <property type="entry name" value="INNER MEMBRANE TRANSPORTER"/>
    <property type="match status" value="1"/>
</dbReference>
<dbReference type="Pfam" id="PF00892">
    <property type="entry name" value="EamA"/>
    <property type="match status" value="2"/>
</dbReference>
<evidence type="ECO:0000256" key="2">
    <source>
        <dbReference type="ARBA" id="ARBA00007362"/>
    </source>
</evidence>
<feature type="transmembrane region" description="Helical" evidence="6">
    <location>
        <begin position="107"/>
        <end position="127"/>
    </location>
</feature>
<comment type="subcellular location">
    <subcellularLocation>
        <location evidence="1">Membrane</location>
        <topology evidence="1">Multi-pass membrane protein</topology>
    </subcellularLocation>
</comment>
<dbReference type="InterPro" id="IPR050638">
    <property type="entry name" value="AA-Vitamin_Transporters"/>
</dbReference>
<feature type="transmembrane region" description="Helical" evidence="6">
    <location>
        <begin position="226"/>
        <end position="244"/>
    </location>
</feature>
<feature type="transmembrane region" description="Helical" evidence="6">
    <location>
        <begin position="80"/>
        <end position="101"/>
    </location>
</feature>
<sequence length="305" mass="30987">MRERLCNGVVPTGVAAAFAAVALWSTNALAAKFALAELGVVQVLALQFGAATASLATLRVARSARVGETVARASLAWPDVLGGVIVGVVGLAGTVFLQYLAFATAPIFEANVLAYGWPLFAVLWAALAYRSRQALAGVPLAMVGFAGVALILGSGTDLGSAGGATVGYVAALASAVCMTFYTVASGRSRVPTDTFLLPATGFGMVFALALCVGGFAPWAWVGRGAWVASVYAGVGPMVGGFALWRVAMSGGGAKRLAPLGYATALLSTALLLLFGETFTPSTLTGALLILVCSIGVLMVDRKRCD</sequence>
<evidence type="ECO:0000256" key="3">
    <source>
        <dbReference type="ARBA" id="ARBA00022692"/>
    </source>
</evidence>
<keyword evidence="5 6" id="KW-0472">Membrane</keyword>
<proteinExistence type="inferred from homology"/>
<feature type="transmembrane region" description="Helical" evidence="6">
    <location>
        <begin position="134"/>
        <end position="153"/>
    </location>
</feature>
<evidence type="ECO:0000256" key="6">
    <source>
        <dbReference type="SAM" id="Phobius"/>
    </source>
</evidence>
<dbReference type="AlphaFoldDB" id="A0A6J4QQ32"/>
<organism evidence="8">
    <name type="scientific">uncultured Rubrobacteraceae bacterium</name>
    <dbReference type="NCBI Taxonomy" id="349277"/>
    <lineage>
        <taxon>Bacteria</taxon>
        <taxon>Bacillati</taxon>
        <taxon>Actinomycetota</taxon>
        <taxon>Rubrobacteria</taxon>
        <taxon>Rubrobacterales</taxon>
        <taxon>Rubrobacteraceae</taxon>
        <taxon>environmental samples</taxon>
    </lineage>
</organism>
<feature type="domain" description="EamA" evidence="7">
    <location>
        <begin position="12"/>
        <end position="152"/>
    </location>
</feature>
<reference evidence="8" key="1">
    <citation type="submission" date="2020-02" db="EMBL/GenBank/DDBJ databases">
        <authorList>
            <person name="Meier V. D."/>
        </authorList>
    </citation>
    <scope>NUCLEOTIDE SEQUENCE</scope>
    <source>
        <strain evidence="8">AVDCRST_MAG58</strain>
    </source>
</reference>
<evidence type="ECO:0000256" key="5">
    <source>
        <dbReference type="ARBA" id="ARBA00023136"/>
    </source>
</evidence>
<feature type="transmembrane region" description="Helical" evidence="6">
    <location>
        <begin position="195"/>
        <end position="220"/>
    </location>
</feature>
<keyword evidence="4 6" id="KW-1133">Transmembrane helix</keyword>
<comment type="similarity">
    <text evidence="2">Belongs to the EamA transporter family.</text>
</comment>
<dbReference type="EMBL" id="CADCVF010000024">
    <property type="protein sequence ID" value="CAA9451642.1"/>
    <property type="molecule type" value="Genomic_DNA"/>
</dbReference>
<accession>A0A6J4QQ32</accession>
<feature type="transmembrane region" description="Helical" evidence="6">
    <location>
        <begin position="281"/>
        <end position="299"/>
    </location>
</feature>
<dbReference type="PANTHER" id="PTHR32322:SF2">
    <property type="entry name" value="EAMA DOMAIN-CONTAINING PROTEIN"/>
    <property type="match status" value="1"/>
</dbReference>
<evidence type="ECO:0000256" key="4">
    <source>
        <dbReference type="ARBA" id="ARBA00022989"/>
    </source>
</evidence>
<gene>
    <name evidence="8" type="ORF">AVDCRST_MAG58-2083</name>
</gene>
<evidence type="ECO:0000259" key="7">
    <source>
        <dbReference type="Pfam" id="PF00892"/>
    </source>
</evidence>
<evidence type="ECO:0000256" key="1">
    <source>
        <dbReference type="ARBA" id="ARBA00004141"/>
    </source>
</evidence>
<feature type="transmembrane region" description="Helical" evidence="6">
    <location>
        <begin position="256"/>
        <end position="275"/>
    </location>
</feature>
<feature type="transmembrane region" description="Helical" evidence="6">
    <location>
        <begin position="40"/>
        <end position="60"/>
    </location>
</feature>
<keyword evidence="3 6" id="KW-0812">Transmembrane</keyword>
<evidence type="ECO:0000313" key="8">
    <source>
        <dbReference type="EMBL" id="CAA9451642.1"/>
    </source>
</evidence>